<evidence type="ECO:0000256" key="5">
    <source>
        <dbReference type="ARBA" id="ARBA00012927"/>
    </source>
</evidence>
<dbReference type="Pfam" id="PF03786">
    <property type="entry name" value="UxuA"/>
    <property type="match status" value="1"/>
</dbReference>
<evidence type="ECO:0000256" key="8">
    <source>
        <dbReference type="ARBA" id="ARBA00023239"/>
    </source>
</evidence>
<comment type="function">
    <text evidence="2 9">Catalyzes the dehydration of D-mannonate.</text>
</comment>
<evidence type="ECO:0000256" key="2">
    <source>
        <dbReference type="ARBA" id="ARBA00002713"/>
    </source>
</evidence>
<dbReference type="GO" id="GO:0008927">
    <property type="term" value="F:mannonate dehydratase activity"/>
    <property type="evidence" value="ECO:0007669"/>
    <property type="project" value="UniProtKB-EC"/>
</dbReference>
<keyword evidence="6 9" id="KW-0408">Iron</keyword>
<dbReference type="EMBL" id="JAASQP010000001">
    <property type="protein sequence ID" value="NIJ23152.1"/>
    <property type="molecule type" value="Genomic_DNA"/>
</dbReference>
<dbReference type="NCBIfam" id="TIGR00695">
    <property type="entry name" value="uxuA"/>
    <property type="match status" value="1"/>
</dbReference>
<comment type="pathway">
    <text evidence="3 9">Carbohydrate metabolism; pentose and glucuronate interconversion.</text>
</comment>
<dbReference type="Proteomes" id="UP000788153">
    <property type="component" value="Unassembled WGS sequence"/>
</dbReference>
<comment type="caution">
    <text evidence="10">The sequence shown here is derived from an EMBL/GenBank/DDBJ whole genome shotgun (WGS) entry which is preliminary data.</text>
</comment>
<dbReference type="InterPro" id="IPR036237">
    <property type="entry name" value="Xyl_isomerase-like_sf"/>
</dbReference>
<proteinExistence type="inferred from homology"/>
<dbReference type="InterPro" id="IPR004628">
    <property type="entry name" value="Man_deHydtase"/>
</dbReference>
<gene>
    <name evidence="9" type="primary">uxuA</name>
    <name evidence="10" type="ORF">FHT01_000694</name>
</gene>
<evidence type="ECO:0000313" key="11">
    <source>
        <dbReference type="Proteomes" id="UP000788153"/>
    </source>
</evidence>
<sequence>MPPSPIDTHGPHERSIEVRFPVLMTQTMRWFGPDDPVSLRGIRQAGASEVVTALHEVANGKAWAREAIAARKAEIESAGLGWNVVESLPVHEAIKTRGPDWHQLIDRYLESVANLAACGIRTITYNFMPVLDWTRTDLEWAMPDGALALRFELEAVAAYDLHILRRPGAERDYAPALLDRAERRFHAMSQQQRHQLERTIIAGLPGSEETFTTERFRDALAQYDDVDAATLRANHIAFLDAVCPVADELGVQLVVHPDDPPFPLFGLPRVVSTEQDMTDLFERVPNQSNGLCFCAGSFGVRADNDLAGMIDRLGDRIGFLHLRSVQQEADGDFHEAAHLEGSANMVRLVAAIHRLQQREGRSIPMRPDHGHQMMDDLSKRSLPGYSLIGRMRGLAELRGLERGIAHAAGGPA</sequence>
<reference evidence="10 11" key="1">
    <citation type="submission" date="2020-03" db="EMBL/GenBank/DDBJ databases">
        <title>Genomic Encyclopedia of Type Strains, Phase IV (KMG-IV): sequencing the most valuable type-strain genomes for metagenomic binning, comparative biology and taxonomic classification.</title>
        <authorList>
            <person name="Goeker M."/>
        </authorList>
    </citation>
    <scope>NUCLEOTIDE SEQUENCE [LARGE SCALE GENOMIC DNA]</scope>
    <source>
        <strain evidence="10 11">DSM 22753</strain>
    </source>
</reference>
<dbReference type="RefSeq" id="WP_208402828.1">
    <property type="nucleotide sequence ID" value="NZ_BAAAEV010000001.1"/>
</dbReference>
<evidence type="ECO:0000256" key="3">
    <source>
        <dbReference type="ARBA" id="ARBA00004892"/>
    </source>
</evidence>
<accession>A0ABX0U194</accession>
<dbReference type="NCBIfam" id="NF003027">
    <property type="entry name" value="PRK03906.1"/>
    <property type="match status" value="1"/>
</dbReference>
<dbReference type="PANTHER" id="PTHR30387">
    <property type="entry name" value="MANNONATE DEHYDRATASE"/>
    <property type="match status" value="1"/>
</dbReference>
<dbReference type="HAMAP" id="MF_00106">
    <property type="entry name" value="UxuA"/>
    <property type="match status" value="1"/>
</dbReference>
<name>A0ABX0U194_9SPHN</name>
<dbReference type="Gene3D" id="3.20.20.150">
    <property type="entry name" value="Divalent-metal-dependent TIM barrel enzymes"/>
    <property type="match status" value="1"/>
</dbReference>
<dbReference type="PIRSF" id="PIRSF016049">
    <property type="entry name" value="Man_dehyd"/>
    <property type="match status" value="1"/>
</dbReference>
<evidence type="ECO:0000256" key="6">
    <source>
        <dbReference type="ARBA" id="ARBA00023004"/>
    </source>
</evidence>
<keyword evidence="8 9" id="KW-0456">Lyase</keyword>
<evidence type="ECO:0000313" key="10">
    <source>
        <dbReference type="EMBL" id="NIJ23152.1"/>
    </source>
</evidence>
<evidence type="ECO:0000256" key="1">
    <source>
        <dbReference type="ARBA" id="ARBA00001794"/>
    </source>
</evidence>
<protein>
    <recommendedName>
        <fullName evidence="5 9">Mannonate dehydratase</fullName>
        <ecNumber evidence="5 9">4.2.1.8</ecNumber>
    </recommendedName>
    <alternativeName>
        <fullName evidence="9">D-mannonate hydro-lyase</fullName>
    </alternativeName>
</protein>
<evidence type="ECO:0000256" key="7">
    <source>
        <dbReference type="ARBA" id="ARBA00023211"/>
    </source>
</evidence>
<dbReference type="EC" id="4.2.1.8" evidence="5 9"/>
<organism evidence="10 11">
    <name type="scientific">Sphingomonas japonica</name>
    <dbReference type="NCBI Taxonomy" id="511662"/>
    <lineage>
        <taxon>Bacteria</taxon>
        <taxon>Pseudomonadati</taxon>
        <taxon>Pseudomonadota</taxon>
        <taxon>Alphaproteobacteria</taxon>
        <taxon>Sphingomonadales</taxon>
        <taxon>Sphingomonadaceae</taxon>
        <taxon>Sphingomonas</taxon>
    </lineage>
</organism>
<keyword evidence="11" id="KW-1185">Reference proteome</keyword>
<comment type="similarity">
    <text evidence="4 9">Belongs to the mannonate dehydratase family.</text>
</comment>
<comment type="cofactor">
    <cofactor evidence="9">
        <name>Fe(2+)</name>
        <dbReference type="ChEBI" id="CHEBI:29033"/>
    </cofactor>
    <cofactor evidence="9">
        <name>Mn(2+)</name>
        <dbReference type="ChEBI" id="CHEBI:29035"/>
    </cofactor>
</comment>
<evidence type="ECO:0000256" key="4">
    <source>
        <dbReference type="ARBA" id="ARBA00007389"/>
    </source>
</evidence>
<dbReference type="SUPFAM" id="SSF51658">
    <property type="entry name" value="Xylose isomerase-like"/>
    <property type="match status" value="1"/>
</dbReference>
<comment type="catalytic activity">
    <reaction evidence="1 9">
        <text>D-mannonate = 2-dehydro-3-deoxy-D-gluconate + H2O</text>
        <dbReference type="Rhea" id="RHEA:20097"/>
        <dbReference type="ChEBI" id="CHEBI:15377"/>
        <dbReference type="ChEBI" id="CHEBI:17767"/>
        <dbReference type="ChEBI" id="CHEBI:57990"/>
        <dbReference type="EC" id="4.2.1.8"/>
    </reaction>
</comment>
<keyword evidence="7 9" id="KW-0464">Manganese</keyword>
<evidence type="ECO:0000256" key="9">
    <source>
        <dbReference type="HAMAP-Rule" id="MF_00106"/>
    </source>
</evidence>
<dbReference type="PANTHER" id="PTHR30387:SF2">
    <property type="entry name" value="MANNONATE DEHYDRATASE"/>
    <property type="match status" value="1"/>
</dbReference>